<reference evidence="4" key="1">
    <citation type="submission" date="2016-10" db="EMBL/GenBank/DDBJ databases">
        <authorList>
            <person name="Varghese N."/>
            <person name="Submissions S."/>
        </authorList>
    </citation>
    <scope>NUCLEOTIDE SEQUENCE [LARGE SCALE GENOMIC DNA]</scope>
    <source>
        <strain evidence="4">CGMCC 4.3516</strain>
    </source>
</reference>
<comment type="caution">
    <text evidence="1">Lacks conserved residue(s) required for the propagation of feature annotation.</text>
</comment>
<evidence type="ECO:0000256" key="1">
    <source>
        <dbReference type="HAMAP-Rule" id="MF_01297"/>
    </source>
</evidence>
<comment type="function">
    <text evidence="1">Heme-binding protein able to scavenge peroxynitrite and to protect free L-tyrosine against peroxynitrite-mediated nitration, by acting as a peroxynitrite isomerase that converts peroxynitrite to nitrate. Therefore, this protein likely plays a role in peroxynitrite sensing and in the detoxification of reactive nitrogen and oxygen species (RNS and ROS, respectively). Is able to bind nitric oxide (NO) in vitro, but may act as a sensor of peroxynitrite levels in vivo.</text>
</comment>
<feature type="binding site" evidence="1">
    <location>
        <position position="154"/>
    </location>
    <ligand>
        <name>heme b</name>
        <dbReference type="ChEBI" id="CHEBI:60344"/>
    </ligand>
</feature>
<dbReference type="HAMAP" id="MF_01297">
    <property type="entry name" value="nitrobindin"/>
    <property type="match status" value="1"/>
</dbReference>
<feature type="short sequence motif" description="GXWXGXG" evidence="1">
    <location>
        <begin position="46"/>
        <end position="52"/>
    </location>
</feature>
<dbReference type="InterPro" id="IPR014878">
    <property type="entry name" value="THAP4-like_heme-bd"/>
</dbReference>
<dbReference type="Gene3D" id="2.40.128.20">
    <property type="match status" value="1"/>
</dbReference>
<dbReference type="Proteomes" id="UP000198949">
    <property type="component" value="Unassembled WGS sequence"/>
</dbReference>
<evidence type="ECO:0000259" key="2">
    <source>
        <dbReference type="Pfam" id="PF08768"/>
    </source>
</evidence>
<dbReference type="PANTHER" id="PTHR15854:SF4">
    <property type="entry name" value="PEROXYNITRITE ISOMERASE THAP4"/>
    <property type="match status" value="1"/>
</dbReference>
<feature type="domain" description="THAP4-like heme-binding" evidence="2">
    <location>
        <begin position="37"/>
        <end position="193"/>
    </location>
</feature>
<accession>A0A1G6UYV9</accession>
<sequence length="196" mass="21839">MSEREVPTEFASTFEKVEPYPFEETDDLRRGPNLHDDLLPLLPLVGSWRGRGQGGYPGAEDFLYAQELRFTHDGRPFLRYEARSWIIDADGKPVRPAARESGWWRVVPGDDPKRPDVEVLLAHPTGVLDLYYGHVDGTRIEIATDAVVRSPQAKEVTAGKRLYGLVEGALMYAQEMAAEGHPMSPHLSASLNRVAG</sequence>
<keyword evidence="1" id="KW-0413">Isomerase</keyword>
<dbReference type="STRING" id="58114.SAMN05216270_104120"/>
<comment type="domain">
    <text evidence="1">Forms a 10-stranded antiparallel beta-barrel structure able to accommodate a hydrophobic ligand in its interior. In fact, this fold hosts the heme group, which is located in a wide surface cleft.</text>
</comment>
<protein>
    <recommendedName>
        <fullName evidence="1">Peroxynitrite isomerase</fullName>
        <ecNumber evidence="1">5.99.-.-</ecNumber>
    </recommendedName>
    <alternativeName>
        <fullName evidence="1">Ferric nitrobindin</fullName>
        <shortName evidence="1">Nb(III)</shortName>
    </alternativeName>
</protein>
<dbReference type="EMBL" id="FNAD01000004">
    <property type="protein sequence ID" value="SDD46454.1"/>
    <property type="molecule type" value="Genomic_DNA"/>
</dbReference>
<comment type="cofactor">
    <cofactor evidence="1">
        <name>heme b</name>
        <dbReference type="ChEBI" id="CHEBI:60344"/>
    </cofactor>
    <text evidence="1">Binds 1 heme b group per subunit, that coordinates a highly solvent-exposed Fe(III) atom.</text>
</comment>
<evidence type="ECO:0000313" key="4">
    <source>
        <dbReference type="Proteomes" id="UP000198949"/>
    </source>
</evidence>
<evidence type="ECO:0000313" key="3">
    <source>
        <dbReference type="EMBL" id="SDD46454.1"/>
    </source>
</evidence>
<name>A0A1G6UYV9_9ACTN</name>
<organism evidence="3 4">
    <name type="scientific">Glycomyces harbinensis</name>
    <dbReference type="NCBI Taxonomy" id="58114"/>
    <lineage>
        <taxon>Bacteria</taxon>
        <taxon>Bacillati</taxon>
        <taxon>Actinomycetota</taxon>
        <taxon>Actinomycetes</taxon>
        <taxon>Glycomycetales</taxon>
        <taxon>Glycomycetaceae</taxon>
        <taxon>Glycomyces</taxon>
    </lineage>
</organism>
<comment type="similarity">
    <text evidence="1">Belongs to the nitrobindin family.</text>
</comment>
<dbReference type="OrthoDB" id="4804006at2"/>
<dbReference type="PANTHER" id="PTHR15854">
    <property type="entry name" value="THAP4 PROTEIN"/>
    <property type="match status" value="1"/>
</dbReference>
<dbReference type="Pfam" id="PF08768">
    <property type="entry name" value="THAP4_heme-bd"/>
    <property type="match status" value="1"/>
</dbReference>
<proteinExistence type="inferred from homology"/>
<keyword evidence="1" id="KW-0349">Heme</keyword>
<dbReference type="InterPro" id="IPR022939">
    <property type="entry name" value="Nb(III)_bact/plant"/>
</dbReference>
<dbReference type="CDD" id="cd07828">
    <property type="entry name" value="lipocalin_heme-bd-THAP4-like"/>
    <property type="match status" value="1"/>
</dbReference>
<dbReference type="GO" id="GO:0020037">
    <property type="term" value="F:heme binding"/>
    <property type="evidence" value="ECO:0007669"/>
    <property type="project" value="UniProtKB-UniRule"/>
</dbReference>
<feature type="binding site" description="axial binding residue" evidence="1">
    <location>
        <position position="186"/>
    </location>
    <ligand>
        <name>heme b</name>
        <dbReference type="ChEBI" id="CHEBI:60344"/>
    </ligand>
    <ligandPart>
        <name>Fe</name>
        <dbReference type="ChEBI" id="CHEBI:18248"/>
    </ligandPart>
</feature>
<gene>
    <name evidence="3" type="ORF">SAMN05216270_104120</name>
</gene>
<dbReference type="InterPro" id="IPR045165">
    <property type="entry name" value="Nitrobindin"/>
</dbReference>
<comment type="pathway">
    <text evidence="1">Nitrogen metabolism.</text>
</comment>
<keyword evidence="1" id="KW-0479">Metal-binding</keyword>
<dbReference type="AlphaFoldDB" id="A0A1G6UYV9"/>
<dbReference type="InterPro" id="IPR012674">
    <property type="entry name" value="Calycin"/>
</dbReference>
<dbReference type="EC" id="5.99.-.-" evidence="1"/>
<dbReference type="SUPFAM" id="SSF50814">
    <property type="entry name" value="Lipocalins"/>
    <property type="match status" value="1"/>
</dbReference>
<dbReference type="GO" id="GO:0062213">
    <property type="term" value="F:peroxynitrite isomerase activity"/>
    <property type="evidence" value="ECO:0007669"/>
    <property type="project" value="UniProtKB-UniRule"/>
</dbReference>
<keyword evidence="4" id="KW-1185">Reference proteome</keyword>
<keyword evidence="1" id="KW-0408">Iron</keyword>
<comment type="catalytic activity">
    <reaction evidence="1">
        <text>peroxynitrite = nitrate</text>
        <dbReference type="Rhea" id="RHEA:63116"/>
        <dbReference type="ChEBI" id="CHEBI:17632"/>
        <dbReference type="ChEBI" id="CHEBI:25941"/>
    </reaction>
</comment>
<dbReference type="GO" id="GO:0046872">
    <property type="term" value="F:metal ion binding"/>
    <property type="evidence" value="ECO:0007669"/>
    <property type="project" value="UniProtKB-KW"/>
</dbReference>
<dbReference type="RefSeq" id="WP_091031973.1">
    <property type="nucleotide sequence ID" value="NZ_FNAD01000004.1"/>
</dbReference>